<gene>
    <name evidence="2" type="ORF">B4U80_11847</name>
</gene>
<proteinExistence type="predicted"/>
<dbReference type="InterPro" id="IPR036305">
    <property type="entry name" value="RGS_sf"/>
</dbReference>
<dbReference type="PANTHER" id="PTHR22775">
    <property type="entry name" value="SORTING NEXIN"/>
    <property type="match status" value="1"/>
</dbReference>
<dbReference type="SMART" id="SM00315">
    <property type="entry name" value="RGS"/>
    <property type="match status" value="1"/>
</dbReference>
<protein>
    <submittedName>
        <fullName evidence="2">Sorting nexin 14-like isoform B</fullName>
    </submittedName>
</protein>
<name>A0A443S1U5_9ACAR</name>
<comment type="caution">
    <text evidence="2">The sequence shown here is derived from an EMBL/GenBank/DDBJ whole genome shotgun (WGS) entry which is preliminary data.</text>
</comment>
<keyword evidence="3" id="KW-1185">Reference proteome</keyword>
<accession>A0A443S1U5</accession>
<dbReference type="STRING" id="299467.A0A443S1U5"/>
<dbReference type="PROSITE" id="PS50132">
    <property type="entry name" value="RGS"/>
    <property type="match status" value="1"/>
</dbReference>
<dbReference type="VEuPathDB" id="VectorBase:LDEU010554"/>
<dbReference type="OrthoDB" id="5957963at2759"/>
<dbReference type="GO" id="GO:0035091">
    <property type="term" value="F:phosphatidylinositol binding"/>
    <property type="evidence" value="ECO:0007669"/>
    <property type="project" value="TreeGrafter"/>
</dbReference>
<feature type="domain" description="RGS" evidence="1">
    <location>
        <begin position="130"/>
        <end position="260"/>
    </location>
</feature>
<dbReference type="Pfam" id="PF02194">
    <property type="entry name" value="PXA"/>
    <property type="match status" value="1"/>
</dbReference>
<evidence type="ECO:0000313" key="3">
    <source>
        <dbReference type="Proteomes" id="UP000288716"/>
    </source>
</evidence>
<sequence>MFVEGKRKAKNALLLEQFVLNEYKNEIHRSIKSIKHETKWLSDWCDFAIPILVPPKCAPLFHVFIKEFLVFNIFHPLIELISDPYNINSFVITFFEDFNGNKKSSIQAKQFLKSFVAYNKQNNENVLGIKMKEIINDEKLLFLFMKYLKSEGVVNLLQFILTLNNLNEKMFSPNFNQNDFEEVRDSMQETYEQYLREDGIDWLNISVPINQSLDFSNIKNKEDLEKLNLILFDAYEQVFVLLENFYLKHFLESDLFMKLIVGHRKCLLN</sequence>
<dbReference type="InterPro" id="IPR003114">
    <property type="entry name" value="Phox_assoc"/>
</dbReference>
<dbReference type="Pfam" id="PF00615">
    <property type="entry name" value="RGS"/>
    <property type="match status" value="1"/>
</dbReference>
<organism evidence="2 3">
    <name type="scientific">Leptotrombidium deliense</name>
    <dbReference type="NCBI Taxonomy" id="299467"/>
    <lineage>
        <taxon>Eukaryota</taxon>
        <taxon>Metazoa</taxon>
        <taxon>Ecdysozoa</taxon>
        <taxon>Arthropoda</taxon>
        <taxon>Chelicerata</taxon>
        <taxon>Arachnida</taxon>
        <taxon>Acari</taxon>
        <taxon>Acariformes</taxon>
        <taxon>Trombidiformes</taxon>
        <taxon>Prostigmata</taxon>
        <taxon>Anystina</taxon>
        <taxon>Parasitengona</taxon>
        <taxon>Trombiculoidea</taxon>
        <taxon>Trombiculidae</taxon>
        <taxon>Leptotrombidium</taxon>
    </lineage>
</organism>
<dbReference type="EMBL" id="NCKV01012029">
    <property type="protein sequence ID" value="RWS21486.1"/>
    <property type="molecule type" value="Genomic_DNA"/>
</dbReference>
<evidence type="ECO:0000259" key="1">
    <source>
        <dbReference type="PROSITE" id="PS50132"/>
    </source>
</evidence>
<dbReference type="PANTHER" id="PTHR22775:SF44">
    <property type="entry name" value="SORTING NEXIN-14"/>
    <property type="match status" value="1"/>
</dbReference>
<dbReference type="Proteomes" id="UP000288716">
    <property type="component" value="Unassembled WGS sequence"/>
</dbReference>
<evidence type="ECO:0000313" key="2">
    <source>
        <dbReference type="EMBL" id="RWS21486.1"/>
    </source>
</evidence>
<dbReference type="InterPro" id="IPR016137">
    <property type="entry name" value="RGS"/>
</dbReference>
<reference evidence="2 3" key="1">
    <citation type="journal article" date="2018" name="Gigascience">
        <title>Genomes of trombidid mites reveal novel predicted allergens and laterally-transferred genes associated with secondary metabolism.</title>
        <authorList>
            <person name="Dong X."/>
            <person name="Chaisiri K."/>
            <person name="Xia D."/>
            <person name="Armstrong S.D."/>
            <person name="Fang Y."/>
            <person name="Donnelly M.J."/>
            <person name="Kadowaki T."/>
            <person name="McGarry J.W."/>
            <person name="Darby A.C."/>
            <person name="Makepeace B.L."/>
        </authorList>
    </citation>
    <scope>NUCLEOTIDE SEQUENCE [LARGE SCALE GENOMIC DNA]</scope>
    <source>
        <strain evidence="2">UoL-UT</strain>
    </source>
</reference>
<feature type="non-terminal residue" evidence="2">
    <location>
        <position position="269"/>
    </location>
</feature>
<dbReference type="Gene3D" id="1.10.167.10">
    <property type="entry name" value="Regulator of G-protein Signalling 4, domain 2"/>
    <property type="match status" value="1"/>
</dbReference>
<dbReference type="SUPFAM" id="SSF48097">
    <property type="entry name" value="Regulator of G-protein signaling, RGS"/>
    <property type="match status" value="1"/>
</dbReference>
<dbReference type="AlphaFoldDB" id="A0A443S1U5"/>
<dbReference type="InterPro" id="IPR044926">
    <property type="entry name" value="RGS_subdomain_2"/>
</dbReference>